<reference evidence="2 3" key="1">
    <citation type="submission" date="2019-05" db="EMBL/GenBank/DDBJ databases">
        <title>Another draft genome of Portunus trituberculatus and its Hox gene families provides insights of decapod evolution.</title>
        <authorList>
            <person name="Jeong J.-H."/>
            <person name="Song I."/>
            <person name="Kim S."/>
            <person name="Choi T."/>
            <person name="Kim D."/>
            <person name="Ryu S."/>
            <person name="Kim W."/>
        </authorList>
    </citation>
    <scope>NUCLEOTIDE SEQUENCE [LARGE SCALE GENOMIC DNA]</scope>
    <source>
        <tissue evidence="2">Muscle</tissue>
    </source>
</reference>
<protein>
    <submittedName>
        <fullName evidence="2">Uncharacterized protein</fullName>
    </submittedName>
</protein>
<dbReference type="EMBL" id="VSRR010010178">
    <property type="protein sequence ID" value="MPC51441.1"/>
    <property type="molecule type" value="Genomic_DNA"/>
</dbReference>
<dbReference type="Proteomes" id="UP000324222">
    <property type="component" value="Unassembled WGS sequence"/>
</dbReference>
<accession>A0A5B7FVC8</accession>
<feature type="region of interest" description="Disordered" evidence="1">
    <location>
        <begin position="1"/>
        <end position="103"/>
    </location>
</feature>
<gene>
    <name evidence="2" type="ORF">E2C01_045286</name>
</gene>
<evidence type="ECO:0000313" key="2">
    <source>
        <dbReference type="EMBL" id="MPC51441.1"/>
    </source>
</evidence>
<comment type="caution">
    <text evidence="2">The sequence shown here is derived from an EMBL/GenBank/DDBJ whole genome shotgun (WGS) entry which is preliminary data.</text>
</comment>
<feature type="compositionally biased region" description="Polar residues" evidence="1">
    <location>
        <begin position="41"/>
        <end position="55"/>
    </location>
</feature>
<feature type="compositionally biased region" description="Low complexity" evidence="1">
    <location>
        <begin position="18"/>
        <end position="33"/>
    </location>
</feature>
<evidence type="ECO:0000313" key="3">
    <source>
        <dbReference type="Proteomes" id="UP000324222"/>
    </source>
</evidence>
<evidence type="ECO:0000256" key="1">
    <source>
        <dbReference type="SAM" id="MobiDB-lite"/>
    </source>
</evidence>
<feature type="region of interest" description="Disordered" evidence="1">
    <location>
        <begin position="143"/>
        <end position="172"/>
    </location>
</feature>
<keyword evidence="3" id="KW-1185">Reference proteome</keyword>
<feature type="compositionally biased region" description="Polar residues" evidence="1">
    <location>
        <begin position="84"/>
        <end position="103"/>
    </location>
</feature>
<name>A0A5B7FVC8_PORTR</name>
<sequence length="172" mass="19031">MPPKTPIHTHQNNHARRTSPSPTATSHSTTDSPHGLAAMKNTITKYQYPSQTSSLAAKERYTLPGKKTGTDLPSLSRHPPEVTGQEQSDSVVTSPRFPRQSQPIFSVTRWGELGEEDRLGGLTEAGNWRRKSCLKLLSLEIGRWDGSDNGVGETNKQNGKTDRRKERRTSGL</sequence>
<proteinExistence type="predicted"/>
<organism evidence="2 3">
    <name type="scientific">Portunus trituberculatus</name>
    <name type="common">Swimming crab</name>
    <name type="synonym">Neptunus trituberculatus</name>
    <dbReference type="NCBI Taxonomy" id="210409"/>
    <lineage>
        <taxon>Eukaryota</taxon>
        <taxon>Metazoa</taxon>
        <taxon>Ecdysozoa</taxon>
        <taxon>Arthropoda</taxon>
        <taxon>Crustacea</taxon>
        <taxon>Multicrustacea</taxon>
        <taxon>Malacostraca</taxon>
        <taxon>Eumalacostraca</taxon>
        <taxon>Eucarida</taxon>
        <taxon>Decapoda</taxon>
        <taxon>Pleocyemata</taxon>
        <taxon>Brachyura</taxon>
        <taxon>Eubrachyura</taxon>
        <taxon>Portunoidea</taxon>
        <taxon>Portunidae</taxon>
        <taxon>Portuninae</taxon>
        <taxon>Portunus</taxon>
    </lineage>
</organism>
<dbReference type="AlphaFoldDB" id="A0A5B7FVC8"/>